<evidence type="ECO:0008006" key="2">
    <source>
        <dbReference type="Google" id="ProtNLM"/>
    </source>
</evidence>
<dbReference type="SUPFAM" id="SSF56112">
    <property type="entry name" value="Protein kinase-like (PK-like)"/>
    <property type="match status" value="1"/>
</dbReference>
<organism evidence="1">
    <name type="scientific">Psilocybe cubensis</name>
    <name type="common">Psychedelic mushroom</name>
    <name type="synonym">Stropharia cubensis</name>
    <dbReference type="NCBI Taxonomy" id="181762"/>
    <lineage>
        <taxon>Eukaryota</taxon>
        <taxon>Fungi</taxon>
        <taxon>Dikarya</taxon>
        <taxon>Basidiomycota</taxon>
        <taxon>Agaricomycotina</taxon>
        <taxon>Agaricomycetes</taxon>
        <taxon>Agaricomycetidae</taxon>
        <taxon>Agaricales</taxon>
        <taxon>Agaricineae</taxon>
        <taxon>Strophariaceae</taxon>
        <taxon>Psilocybe</taxon>
    </lineage>
</organism>
<comment type="caution">
    <text evidence="1">The sequence shown here is derived from an EMBL/GenBank/DDBJ whole genome shotgun (WGS) entry which is preliminary data.</text>
</comment>
<sequence>MKKLIYFDPADRKALSVIQLLAFWDSMREWFAEKGYHLYEFDITDEPGYLPSERSTIPYSPHPKLNVQKRIFEAEDPFPYAYVGGDYWPREDNLYQINFISSGRVVFAQDTAGRHVVIKLVKGGSEEDKILHLLARQPELMNRETFPSVIPVLDLLPCEGHWFAVMPRWDSNCFVPSFPTPEICVQQMVSLLKDLCGRNLLINHFSNASVITMGNNPFRRNLLKRGALTCAISDFDHSILLDEETYGPNPRLGILEAHVTGYQAPFETLHGHVDYDPFKYDVALLGILFNDRFQHVIKHAPLIAPLIERMVTSRVDKRFTAKEALAFAESILPTVTGMRTPLPGQTPTGSVYWRADLWKDLPAEFVAQWADYRVFHMEPSVFTSVDWL</sequence>
<name>A0A8H7XX36_PSICU</name>
<reference evidence="1" key="1">
    <citation type="submission" date="2021-02" db="EMBL/GenBank/DDBJ databases">
        <title>Psilocybe cubensis genome.</title>
        <authorList>
            <person name="Mckernan K.J."/>
            <person name="Crawford S."/>
            <person name="Trippe A."/>
            <person name="Kane L.T."/>
            <person name="Mclaughlin S."/>
        </authorList>
    </citation>
    <scope>NUCLEOTIDE SEQUENCE [LARGE SCALE GENOMIC DNA]</scope>
    <source>
        <strain evidence="1">MGC-MH-2018</strain>
    </source>
</reference>
<accession>A0A8H7XX36</accession>
<proteinExistence type="predicted"/>
<evidence type="ECO:0000313" key="1">
    <source>
        <dbReference type="EMBL" id="KAG5167304.1"/>
    </source>
</evidence>
<dbReference type="AlphaFoldDB" id="A0A8H7XX36"/>
<dbReference type="EMBL" id="JAFIQS010000007">
    <property type="protein sequence ID" value="KAG5167304.1"/>
    <property type="molecule type" value="Genomic_DNA"/>
</dbReference>
<dbReference type="InterPro" id="IPR011009">
    <property type="entry name" value="Kinase-like_dom_sf"/>
</dbReference>
<gene>
    <name evidence="1" type="ORF">JR316_007652</name>
</gene>
<protein>
    <recommendedName>
        <fullName evidence="2">Protein kinase domain-containing protein</fullName>
    </recommendedName>
</protein>